<evidence type="ECO:0000259" key="2">
    <source>
        <dbReference type="PROSITE" id="PS50995"/>
    </source>
</evidence>
<protein>
    <submittedName>
        <fullName evidence="3">Transcriptional regulator, MarR family</fullName>
    </submittedName>
</protein>
<feature type="region of interest" description="Disordered" evidence="1">
    <location>
        <begin position="1"/>
        <end position="39"/>
    </location>
</feature>
<dbReference type="Gene3D" id="1.10.287.100">
    <property type="match status" value="1"/>
</dbReference>
<dbReference type="Pfam" id="PF12802">
    <property type="entry name" value="MarR_2"/>
    <property type="match status" value="1"/>
</dbReference>
<dbReference type="InterPro" id="IPR052526">
    <property type="entry name" value="HTH-type_Bedaq_tolerance"/>
</dbReference>
<dbReference type="InterPro" id="IPR000835">
    <property type="entry name" value="HTH_MarR-typ"/>
</dbReference>
<feature type="domain" description="HTH marR-type" evidence="2">
    <location>
        <begin position="42"/>
        <end position="175"/>
    </location>
</feature>
<dbReference type="InterPro" id="IPR036388">
    <property type="entry name" value="WH-like_DNA-bd_sf"/>
</dbReference>
<dbReference type="PANTHER" id="PTHR39515:SF2">
    <property type="entry name" value="HTH-TYPE TRANSCRIPTIONAL REGULATOR RV0880"/>
    <property type="match status" value="1"/>
</dbReference>
<reference evidence="3" key="1">
    <citation type="submission" date="2021-06" db="EMBL/GenBank/DDBJ databases">
        <authorList>
            <person name="Arsene-Ploetze F."/>
        </authorList>
    </citation>
    <scope>NUCLEOTIDE SEQUENCE</scope>
    <source>
        <strain evidence="3">SBRY1</strain>
    </source>
</reference>
<dbReference type="AlphaFoldDB" id="A0A9W4H127"/>
<evidence type="ECO:0000313" key="3">
    <source>
        <dbReference type="EMBL" id="CAG7640863.1"/>
    </source>
</evidence>
<keyword evidence="4" id="KW-1185">Reference proteome</keyword>
<dbReference type="PANTHER" id="PTHR39515">
    <property type="entry name" value="CONSERVED PROTEIN"/>
    <property type="match status" value="1"/>
</dbReference>
<accession>A0A9W4H127</accession>
<evidence type="ECO:0000256" key="1">
    <source>
        <dbReference type="SAM" id="MobiDB-lite"/>
    </source>
</evidence>
<dbReference type="GO" id="GO:0003700">
    <property type="term" value="F:DNA-binding transcription factor activity"/>
    <property type="evidence" value="ECO:0007669"/>
    <property type="project" value="InterPro"/>
</dbReference>
<gene>
    <name evidence="3" type="ORF">SBRY_30472</name>
</gene>
<dbReference type="SMART" id="SM00347">
    <property type="entry name" value="HTH_MARR"/>
    <property type="match status" value="1"/>
</dbReference>
<feature type="compositionally biased region" description="Low complexity" evidence="1">
    <location>
        <begin position="20"/>
        <end position="29"/>
    </location>
</feature>
<organism evidence="3 4">
    <name type="scientific">Actinacidiphila bryophytorum</name>
    <dbReference type="NCBI Taxonomy" id="1436133"/>
    <lineage>
        <taxon>Bacteria</taxon>
        <taxon>Bacillati</taxon>
        <taxon>Actinomycetota</taxon>
        <taxon>Actinomycetes</taxon>
        <taxon>Kitasatosporales</taxon>
        <taxon>Streptomycetaceae</taxon>
        <taxon>Actinacidiphila</taxon>
    </lineage>
</organism>
<feature type="compositionally biased region" description="Gly residues" evidence="1">
    <location>
        <begin position="30"/>
        <end position="39"/>
    </location>
</feature>
<dbReference type="SUPFAM" id="SSF46785">
    <property type="entry name" value="Winged helix' DNA-binding domain"/>
    <property type="match status" value="1"/>
</dbReference>
<proteinExistence type="predicted"/>
<dbReference type="Proteomes" id="UP001153328">
    <property type="component" value="Unassembled WGS sequence"/>
</dbReference>
<sequence length="180" mass="18737">MLKTMTASSKAPPPDPTPAHAPATEAARAGGAGQAAEPGGGAARLAADLRAAIGPLVRRLRRFRPDDELTLSQTSVLVRLDREGPATGSELAAGEGVRPQSMAAILGVLHERGLVTRASDPADGRRILVSLSEAGRAGLSGARRERGRRLTQAISDELTPEEQAVLAAALPLLERITRHV</sequence>
<dbReference type="EMBL" id="CAJVAX010000017">
    <property type="protein sequence ID" value="CAG7640863.1"/>
    <property type="molecule type" value="Genomic_DNA"/>
</dbReference>
<dbReference type="Gene3D" id="1.10.10.10">
    <property type="entry name" value="Winged helix-like DNA-binding domain superfamily/Winged helix DNA-binding domain"/>
    <property type="match status" value="1"/>
</dbReference>
<dbReference type="PROSITE" id="PS50995">
    <property type="entry name" value="HTH_MARR_2"/>
    <property type="match status" value="1"/>
</dbReference>
<comment type="caution">
    <text evidence="3">The sequence shown here is derived from an EMBL/GenBank/DDBJ whole genome shotgun (WGS) entry which is preliminary data.</text>
</comment>
<dbReference type="InterPro" id="IPR036390">
    <property type="entry name" value="WH_DNA-bd_sf"/>
</dbReference>
<name>A0A9W4H127_9ACTN</name>
<evidence type="ECO:0000313" key="4">
    <source>
        <dbReference type="Proteomes" id="UP001153328"/>
    </source>
</evidence>